<dbReference type="CDD" id="cd01189">
    <property type="entry name" value="INT_ICEBs1_C_like"/>
    <property type="match status" value="1"/>
</dbReference>
<sequence>MAGQIIDRGKNKQGQQTYLLRVFMGRDATGKKKYLSKTVYGNKKDAQKELLTLLNQKDQGTLIEPSKDSVDKYLNHWLESSAKAKVRERTYQSYMDMLRLYIRPTLGLRRLSKLTPLEIQATYNRLVEQGLSASTIRRAHAVFNAALNQAMKWQIIQKNPAHYVELPRVQREEMTVLSTKQAKQFLEVAVYDKHYALFVLLLTTGLRPGEALGLKWRDLHDKKIRVQRSLIRNHRGGGWQLEEPKTKRSKRVVPIPNDTLEILRQHKIEQAKQKLQAGKQYEDHDLIFATDRGQPLHERNILQRNFKPLLKKADLPDMRLYDLRHTCATLLLAAGENPKIVSERLGHSSVVMTLDVYSHVLPDMQQQATEKLQSILFD</sequence>
<keyword evidence="4" id="KW-0233">DNA recombination</keyword>
<protein>
    <submittedName>
        <fullName evidence="8">Site-specific recombinase XerD</fullName>
    </submittedName>
</protein>
<feature type="domain" description="Tyr recombinase" evidence="6">
    <location>
        <begin position="172"/>
        <end position="370"/>
    </location>
</feature>
<evidence type="ECO:0000256" key="5">
    <source>
        <dbReference type="PROSITE-ProRule" id="PRU01248"/>
    </source>
</evidence>
<dbReference type="PANTHER" id="PTHR30349">
    <property type="entry name" value="PHAGE INTEGRASE-RELATED"/>
    <property type="match status" value="1"/>
</dbReference>
<dbReference type="AlphaFoldDB" id="A0A1M4YPI3"/>
<dbReference type="SUPFAM" id="SSF56349">
    <property type="entry name" value="DNA breaking-rejoining enzymes"/>
    <property type="match status" value="1"/>
</dbReference>
<dbReference type="Gene3D" id="1.10.443.10">
    <property type="entry name" value="Intergrase catalytic core"/>
    <property type="match status" value="1"/>
</dbReference>
<dbReference type="GO" id="GO:0015074">
    <property type="term" value="P:DNA integration"/>
    <property type="evidence" value="ECO:0007669"/>
    <property type="project" value="UniProtKB-KW"/>
</dbReference>
<evidence type="ECO:0000256" key="4">
    <source>
        <dbReference type="ARBA" id="ARBA00023172"/>
    </source>
</evidence>
<dbReference type="InterPro" id="IPR011010">
    <property type="entry name" value="DNA_brk_join_enz"/>
</dbReference>
<gene>
    <name evidence="8" type="ORF">SAMN05444392_10757</name>
</gene>
<dbReference type="InterPro" id="IPR044068">
    <property type="entry name" value="CB"/>
</dbReference>
<dbReference type="EMBL" id="FQVL01000007">
    <property type="protein sequence ID" value="SHF07306.1"/>
    <property type="molecule type" value="Genomic_DNA"/>
</dbReference>
<evidence type="ECO:0000313" key="9">
    <source>
        <dbReference type="Proteomes" id="UP000184476"/>
    </source>
</evidence>
<comment type="similarity">
    <text evidence="1">Belongs to the 'phage' integrase family.</text>
</comment>
<evidence type="ECO:0000313" key="8">
    <source>
        <dbReference type="EMBL" id="SHF07306.1"/>
    </source>
</evidence>
<accession>A0A1M4YPI3</accession>
<dbReference type="GO" id="GO:0006310">
    <property type="term" value="P:DNA recombination"/>
    <property type="evidence" value="ECO:0007669"/>
    <property type="project" value="UniProtKB-KW"/>
</dbReference>
<dbReference type="GO" id="GO:0003677">
    <property type="term" value="F:DNA binding"/>
    <property type="evidence" value="ECO:0007669"/>
    <property type="project" value="UniProtKB-UniRule"/>
</dbReference>
<dbReference type="InterPro" id="IPR004107">
    <property type="entry name" value="Integrase_SAM-like_N"/>
</dbReference>
<dbReference type="STRING" id="112248.SAMN05444392_10757"/>
<keyword evidence="3 5" id="KW-0238">DNA-binding</keyword>
<keyword evidence="2" id="KW-0229">DNA integration</keyword>
<reference evidence="8 9" key="1">
    <citation type="submission" date="2016-11" db="EMBL/GenBank/DDBJ databases">
        <authorList>
            <person name="Jaros S."/>
            <person name="Januszkiewicz K."/>
            <person name="Wedrychowicz H."/>
        </authorList>
    </citation>
    <scope>NUCLEOTIDE SEQUENCE [LARGE SCALE GENOMIC DNA]</scope>
    <source>
        <strain evidence="8 9">DSM 44666</strain>
    </source>
</reference>
<evidence type="ECO:0000256" key="1">
    <source>
        <dbReference type="ARBA" id="ARBA00008857"/>
    </source>
</evidence>
<dbReference type="InterPro" id="IPR050090">
    <property type="entry name" value="Tyrosine_recombinase_XerCD"/>
</dbReference>
<dbReference type="PROSITE" id="PS51900">
    <property type="entry name" value="CB"/>
    <property type="match status" value="1"/>
</dbReference>
<evidence type="ECO:0000259" key="6">
    <source>
        <dbReference type="PROSITE" id="PS51898"/>
    </source>
</evidence>
<keyword evidence="9" id="KW-1185">Reference proteome</keyword>
<evidence type="ECO:0000256" key="3">
    <source>
        <dbReference type="ARBA" id="ARBA00023125"/>
    </source>
</evidence>
<dbReference type="InterPro" id="IPR013762">
    <property type="entry name" value="Integrase-like_cat_sf"/>
</dbReference>
<name>A0A1M4YPI3_9BACL</name>
<proteinExistence type="inferred from homology"/>
<dbReference type="Gene3D" id="1.10.150.130">
    <property type="match status" value="1"/>
</dbReference>
<evidence type="ECO:0000256" key="2">
    <source>
        <dbReference type="ARBA" id="ARBA00022908"/>
    </source>
</evidence>
<dbReference type="Pfam" id="PF00589">
    <property type="entry name" value="Phage_integrase"/>
    <property type="match status" value="1"/>
</dbReference>
<dbReference type="RefSeq" id="WP_073155069.1">
    <property type="nucleotide sequence ID" value="NZ_FQVL01000007.1"/>
</dbReference>
<evidence type="ECO:0000259" key="7">
    <source>
        <dbReference type="PROSITE" id="PS51900"/>
    </source>
</evidence>
<dbReference type="InterPro" id="IPR002104">
    <property type="entry name" value="Integrase_catalytic"/>
</dbReference>
<dbReference type="PROSITE" id="PS51898">
    <property type="entry name" value="TYR_RECOMBINASE"/>
    <property type="match status" value="1"/>
</dbReference>
<dbReference type="PANTHER" id="PTHR30349:SF64">
    <property type="entry name" value="PROPHAGE INTEGRASE INTD-RELATED"/>
    <property type="match status" value="1"/>
</dbReference>
<dbReference type="Proteomes" id="UP000184476">
    <property type="component" value="Unassembled WGS sequence"/>
</dbReference>
<organism evidence="8 9">
    <name type="scientific">Seinonella peptonophila</name>
    <dbReference type="NCBI Taxonomy" id="112248"/>
    <lineage>
        <taxon>Bacteria</taxon>
        <taxon>Bacillati</taxon>
        <taxon>Bacillota</taxon>
        <taxon>Bacilli</taxon>
        <taxon>Bacillales</taxon>
        <taxon>Thermoactinomycetaceae</taxon>
        <taxon>Seinonella</taxon>
    </lineage>
</organism>
<dbReference type="InterPro" id="IPR010998">
    <property type="entry name" value="Integrase_recombinase_N"/>
</dbReference>
<dbReference type="Pfam" id="PF14659">
    <property type="entry name" value="Phage_int_SAM_3"/>
    <property type="match status" value="1"/>
</dbReference>
<feature type="domain" description="Core-binding (CB)" evidence="7">
    <location>
        <begin position="68"/>
        <end position="151"/>
    </location>
</feature>